<dbReference type="Proteomes" id="UP000675880">
    <property type="component" value="Unassembled WGS sequence"/>
</dbReference>
<evidence type="ECO:0000313" key="2">
    <source>
        <dbReference type="Proteomes" id="UP000675880"/>
    </source>
</evidence>
<evidence type="ECO:0000313" key="1">
    <source>
        <dbReference type="EMBL" id="CAE6795252.1"/>
    </source>
</evidence>
<accession>A0ABM8S8L1</accession>
<dbReference type="EMBL" id="CAJNBJ010000020">
    <property type="protein sequence ID" value="CAE6795252.1"/>
    <property type="molecule type" value="Genomic_DNA"/>
</dbReference>
<sequence length="47" mass="5173">MLVLGAGNFWILHRLHVEAYQFATDVLDGGKALKAFDPGQRGIYAVL</sequence>
<comment type="caution">
    <text evidence="1">The sequence shown here is derived from an EMBL/GenBank/DDBJ whole genome shotgun (WGS) entry which is preliminary data.</text>
</comment>
<proteinExistence type="predicted"/>
<name>A0ABM8S8L1_9BACT</name>
<keyword evidence="2" id="KW-1185">Reference proteome</keyword>
<reference evidence="1 2" key="1">
    <citation type="submission" date="2021-02" db="EMBL/GenBank/DDBJ databases">
        <authorList>
            <person name="Han P."/>
        </authorList>
    </citation>
    <scope>NUCLEOTIDE SEQUENCE [LARGE SCALE GENOMIC DNA]</scope>
    <source>
        <strain evidence="1">Candidatus Nitrospira sp. ZN2</strain>
    </source>
</reference>
<gene>
    <name evidence="1" type="ORF">NSPZN2_70059</name>
</gene>
<organism evidence="1 2">
    <name type="scientific">Nitrospira defluvii</name>
    <dbReference type="NCBI Taxonomy" id="330214"/>
    <lineage>
        <taxon>Bacteria</taxon>
        <taxon>Pseudomonadati</taxon>
        <taxon>Nitrospirota</taxon>
        <taxon>Nitrospiria</taxon>
        <taxon>Nitrospirales</taxon>
        <taxon>Nitrospiraceae</taxon>
        <taxon>Nitrospira</taxon>
    </lineage>
</organism>
<protein>
    <submittedName>
        <fullName evidence="1">Uncharacterized protein</fullName>
    </submittedName>
</protein>